<accession>V6TAM2</accession>
<proteinExistence type="predicted"/>
<dbReference type="VEuPathDB" id="GiardiaDB:QR46_4173"/>
<evidence type="ECO:0000313" key="1">
    <source>
        <dbReference type="EMBL" id="ESU35938.1"/>
    </source>
</evidence>
<dbReference type="AlphaFoldDB" id="V6TAM2"/>
<organism evidence="1 2">
    <name type="scientific">Giardia intestinalis</name>
    <name type="common">Giardia lamblia</name>
    <dbReference type="NCBI Taxonomy" id="5741"/>
    <lineage>
        <taxon>Eukaryota</taxon>
        <taxon>Metamonada</taxon>
        <taxon>Diplomonadida</taxon>
        <taxon>Hexamitidae</taxon>
        <taxon>Giardiinae</taxon>
        <taxon>Giardia</taxon>
    </lineage>
</organism>
<dbReference type="EMBL" id="AHGT01000062">
    <property type="protein sequence ID" value="ESU35938.1"/>
    <property type="molecule type" value="Genomic_DNA"/>
</dbReference>
<dbReference type="VEuPathDB" id="GiardiaDB:DHA2_153086"/>
<sequence>MRRQVAGRSTPRRNEAFAVSDTQIVGLRLCHNKSMCGLENNMEAKQRAKRLKGYMIRYDKLARQRTRLMDHTERLEDSRVSVDEETQTRASSAETSLHVLYLDGHGNICPTIPVQPGLPRWVSLRVNSCVPLLLSVHNIVVRSELGTRCETNDAADRILTRIQTNHGPSVQIPNECIVLCPPPPLFLESLHYLLVKLQLCTAPVPGADSRVVGEVAARPFTFSRNMTHKDRQFTQISDTYPIVLDSEVVGSLCLRLEMLSHDHTIETTRHFTVDCSSLNRPNQKEKRRLIGAQTQTTGYLTSTLEERRL</sequence>
<dbReference type="Proteomes" id="UP000018320">
    <property type="component" value="Unassembled WGS sequence"/>
</dbReference>
<gene>
    <name evidence="1" type="ORF">DHA2_153086</name>
</gene>
<reference evidence="1 2" key="2">
    <citation type="journal article" date="2013" name="Genome Biol. Evol.">
        <title>Genome sequencing of Giardia lamblia genotypes A2 and B isolates (DH and GS) and comparative analysis with the genomes of genotypes A1 and E (WB and Pig).</title>
        <authorList>
            <person name="Adam R.D."/>
            <person name="Dahlstrom E.W."/>
            <person name="Martens C.A."/>
            <person name="Bruno D.P."/>
            <person name="Barbian K.D."/>
            <person name="Ricklefs S.M."/>
            <person name="Hernandez M.M."/>
            <person name="Narla N.P."/>
            <person name="Patel R.B."/>
            <person name="Porcella S.F."/>
            <person name="Nash T.E."/>
        </authorList>
    </citation>
    <scope>NUCLEOTIDE SEQUENCE [LARGE SCALE GENOMIC DNA]</scope>
    <source>
        <strain evidence="1 2">DH</strain>
    </source>
</reference>
<dbReference type="VEuPathDB" id="GiardiaDB:GL50803_00137699"/>
<name>V6TAM2_GIAIN</name>
<comment type="caution">
    <text evidence="1">The sequence shown here is derived from an EMBL/GenBank/DDBJ whole genome shotgun (WGS) entry which is preliminary data.</text>
</comment>
<protein>
    <submittedName>
        <fullName evidence="1">Uncharacterized protein</fullName>
    </submittedName>
</protein>
<evidence type="ECO:0000313" key="2">
    <source>
        <dbReference type="Proteomes" id="UP000018320"/>
    </source>
</evidence>
<dbReference type="VEuPathDB" id="GiardiaDB:GL50581_3138"/>
<reference evidence="2" key="1">
    <citation type="submission" date="2012-02" db="EMBL/GenBank/DDBJ databases">
        <title>Genome sequencing of Giardia lamblia Genotypes A2 and B isolates (DH and GS) and comparative analysis with the genomes of Genotypes A1 and E (WB and Pig).</title>
        <authorList>
            <person name="Adam R."/>
            <person name="Dahlstrom E."/>
            <person name="Martens C."/>
            <person name="Bruno D."/>
            <person name="Barbian K."/>
            <person name="Porcella S.F."/>
            <person name="Nash T."/>
        </authorList>
    </citation>
    <scope>NUCLEOTIDE SEQUENCE</scope>
    <source>
        <strain evidence="2">DH</strain>
    </source>
</reference>